<proteinExistence type="predicted"/>
<name>A0A6A5UK19_9PLEO</name>
<evidence type="ECO:0000313" key="2">
    <source>
        <dbReference type="EMBL" id="KAF1961427.1"/>
    </source>
</evidence>
<dbReference type="Proteomes" id="UP000800035">
    <property type="component" value="Unassembled WGS sequence"/>
</dbReference>
<evidence type="ECO:0000313" key="3">
    <source>
        <dbReference type="Proteomes" id="UP000800035"/>
    </source>
</evidence>
<reference evidence="2" key="1">
    <citation type="journal article" date="2020" name="Stud. Mycol.">
        <title>101 Dothideomycetes genomes: a test case for predicting lifestyles and emergence of pathogens.</title>
        <authorList>
            <person name="Haridas S."/>
            <person name="Albert R."/>
            <person name="Binder M."/>
            <person name="Bloem J."/>
            <person name="Labutti K."/>
            <person name="Salamov A."/>
            <person name="Andreopoulos B."/>
            <person name="Baker S."/>
            <person name="Barry K."/>
            <person name="Bills G."/>
            <person name="Bluhm B."/>
            <person name="Cannon C."/>
            <person name="Castanera R."/>
            <person name="Culley D."/>
            <person name="Daum C."/>
            <person name="Ezra D."/>
            <person name="Gonzalez J."/>
            <person name="Henrissat B."/>
            <person name="Kuo A."/>
            <person name="Liang C."/>
            <person name="Lipzen A."/>
            <person name="Lutzoni F."/>
            <person name="Magnuson J."/>
            <person name="Mondo S."/>
            <person name="Nolan M."/>
            <person name="Ohm R."/>
            <person name="Pangilinan J."/>
            <person name="Park H.-J."/>
            <person name="Ramirez L."/>
            <person name="Alfaro M."/>
            <person name="Sun H."/>
            <person name="Tritt A."/>
            <person name="Yoshinaga Y."/>
            <person name="Zwiers L.-H."/>
            <person name="Turgeon B."/>
            <person name="Goodwin S."/>
            <person name="Spatafora J."/>
            <person name="Crous P."/>
            <person name="Grigoriev I."/>
        </authorList>
    </citation>
    <scope>NUCLEOTIDE SEQUENCE</scope>
    <source>
        <strain evidence="2">CBS 675.92</strain>
    </source>
</reference>
<organism evidence="2 3">
    <name type="scientific">Byssothecium circinans</name>
    <dbReference type="NCBI Taxonomy" id="147558"/>
    <lineage>
        <taxon>Eukaryota</taxon>
        <taxon>Fungi</taxon>
        <taxon>Dikarya</taxon>
        <taxon>Ascomycota</taxon>
        <taxon>Pezizomycotina</taxon>
        <taxon>Dothideomycetes</taxon>
        <taxon>Pleosporomycetidae</taxon>
        <taxon>Pleosporales</taxon>
        <taxon>Massarineae</taxon>
        <taxon>Massarinaceae</taxon>
        <taxon>Byssothecium</taxon>
    </lineage>
</organism>
<evidence type="ECO:0000256" key="1">
    <source>
        <dbReference type="SAM" id="MobiDB-lite"/>
    </source>
</evidence>
<protein>
    <submittedName>
        <fullName evidence="2">Uncharacterized protein</fullName>
    </submittedName>
</protein>
<sequence>MSTNRTDEQNQFPSDDISIPDISNEMEAASHQAEEEAQGDSSHSTLRPALSRLTDVIGNLNDTQVEAVKLCYYARCGLDPTTLEIGKESLKHTADERNKRMSHELSMRREMRFGAAAYARNGKVKADLRRSRAEVESLQTRVQTLTDDCKYLAEQHVRVKGDFDLIMSITEKADAELLKSILEVVYESLGYQFGRNQD</sequence>
<keyword evidence="3" id="KW-1185">Reference proteome</keyword>
<feature type="region of interest" description="Disordered" evidence="1">
    <location>
        <begin position="1"/>
        <end position="44"/>
    </location>
</feature>
<gene>
    <name evidence="2" type="ORF">CC80DRAFT_532063</name>
</gene>
<dbReference type="AlphaFoldDB" id="A0A6A5UK19"/>
<accession>A0A6A5UK19</accession>
<dbReference type="EMBL" id="ML976981">
    <property type="protein sequence ID" value="KAF1961427.1"/>
    <property type="molecule type" value="Genomic_DNA"/>
</dbReference>